<keyword evidence="2 4" id="KW-0808">Transferase</keyword>
<name>A0A1I4Q2S2_9RHOB</name>
<dbReference type="STRING" id="254406.SAMN04488042_106160"/>
<dbReference type="AlphaFoldDB" id="A0A1I4Q2S2"/>
<dbReference type="Pfam" id="PF13692">
    <property type="entry name" value="Glyco_trans_1_4"/>
    <property type="match status" value="1"/>
</dbReference>
<reference evidence="4 5" key="1">
    <citation type="submission" date="2016-10" db="EMBL/GenBank/DDBJ databases">
        <authorList>
            <person name="de Groot N.N."/>
        </authorList>
    </citation>
    <scope>NUCLEOTIDE SEQUENCE [LARGE SCALE GENOMIC DNA]</scope>
    <source>
        <strain evidence="4 5">DSM 15283</strain>
    </source>
</reference>
<keyword evidence="5" id="KW-1185">Reference proteome</keyword>
<dbReference type="RefSeq" id="WP_165610097.1">
    <property type="nucleotide sequence ID" value="NZ_FOTQ01000006.1"/>
</dbReference>
<dbReference type="EMBL" id="FOTQ01000006">
    <property type="protein sequence ID" value="SFM34371.1"/>
    <property type="molecule type" value="Genomic_DNA"/>
</dbReference>
<gene>
    <name evidence="4" type="ORF">SAMN04488042_106160</name>
</gene>
<proteinExistence type="predicted"/>
<keyword evidence="1" id="KW-0328">Glycosyltransferase</keyword>
<dbReference type="InterPro" id="IPR028098">
    <property type="entry name" value="Glyco_trans_4-like_N"/>
</dbReference>
<dbReference type="Pfam" id="PF13439">
    <property type="entry name" value="Glyco_transf_4"/>
    <property type="match status" value="1"/>
</dbReference>
<evidence type="ECO:0000313" key="4">
    <source>
        <dbReference type="EMBL" id="SFM34371.1"/>
    </source>
</evidence>
<dbReference type="GO" id="GO:0016757">
    <property type="term" value="F:glycosyltransferase activity"/>
    <property type="evidence" value="ECO:0007669"/>
    <property type="project" value="UniProtKB-KW"/>
</dbReference>
<evidence type="ECO:0000256" key="1">
    <source>
        <dbReference type="ARBA" id="ARBA00022676"/>
    </source>
</evidence>
<evidence type="ECO:0000313" key="5">
    <source>
        <dbReference type="Proteomes" id="UP000199144"/>
    </source>
</evidence>
<dbReference type="PANTHER" id="PTHR12526">
    <property type="entry name" value="GLYCOSYLTRANSFERASE"/>
    <property type="match status" value="1"/>
</dbReference>
<sequence length="386" mass="42373">MSSSRKCVCLFIGTLKAGGAERVTVWLASELNKRGHDVVVLTHSEPGTDFFNLPDGVKRETVGLDEGRNSLPGKLIINIRRCLQVRRVLRRHRATAILAMMPHESVMAVVSAFGMPLRVVVSERNAPWHRQQDKIWSALRRIVYRFSDVQVAQTQPIADWLRRETGSRSVSIIPNAVQPNLPSAPPIVCPAQILPPERKLLLAVGTKPYQKGFDLLVAAFARIADNHPEWDLAIPGLLPSRLEEGISGQDILDEAARSGLAERVILPGHLGNMPDWYAAADLFVLSSRFEGFPNVLVEAMGAGRACVAFDCDTGPAEIIQNELDGILVRDLTVEGLAAAMTRVMNDEELRLRLAAAAPQVSKRYAPGNVLDAWCRVLGLPEGELLE</sequence>
<dbReference type="SUPFAM" id="SSF53756">
    <property type="entry name" value="UDP-Glycosyltransferase/glycogen phosphorylase"/>
    <property type="match status" value="1"/>
</dbReference>
<accession>A0A1I4Q2S2</accession>
<evidence type="ECO:0000259" key="3">
    <source>
        <dbReference type="Pfam" id="PF13439"/>
    </source>
</evidence>
<dbReference type="PANTHER" id="PTHR12526:SF510">
    <property type="entry name" value="D-INOSITOL 3-PHOSPHATE GLYCOSYLTRANSFERASE"/>
    <property type="match status" value="1"/>
</dbReference>
<dbReference type="CDD" id="cd03820">
    <property type="entry name" value="GT4_AmsD-like"/>
    <property type="match status" value="1"/>
</dbReference>
<dbReference type="Gene3D" id="3.40.50.2000">
    <property type="entry name" value="Glycogen Phosphorylase B"/>
    <property type="match status" value="2"/>
</dbReference>
<dbReference type="Proteomes" id="UP000199144">
    <property type="component" value="Unassembled WGS sequence"/>
</dbReference>
<organism evidence="4 5">
    <name type="scientific">Shimia aestuarii</name>
    <dbReference type="NCBI Taxonomy" id="254406"/>
    <lineage>
        <taxon>Bacteria</taxon>
        <taxon>Pseudomonadati</taxon>
        <taxon>Pseudomonadota</taxon>
        <taxon>Alphaproteobacteria</taxon>
        <taxon>Rhodobacterales</taxon>
        <taxon>Roseobacteraceae</taxon>
    </lineage>
</organism>
<evidence type="ECO:0000256" key="2">
    <source>
        <dbReference type="ARBA" id="ARBA00022679"/>
    </source>
</evidence>
<feature type="domain" description="Glycosyltransferase subfamily 4-like N-terminal" evidence="3">
    <location>
        <begin position="18"/>
        <end position="179"/>
    </location>
</feature>
<protein>
    <submittedName>
        <fullName evidence="4">Glycosyltransferase involved in cell wall bisynthesis</fullName>
    </submittedName>
</protein>